<reference evidence="2" key="1">
    <citation type="submission" date="2016-10" db="EMBL/GenBank/DDBJ databases">
        <authorList>
            <person name="Varghese N."/>
            <person name="Submissions S."/>
        </authorList>
    </citation>
    <scope>NUCLEOTIDE SEQUENCE [LARGE SCALE GENOMIC DNA]</scope>
    <source>
        <strain evidence="2">DSM 19183</strain>
    </source>
</reference>
<protein>
    <submittedName>
        <fullName evidence="1">SIR2-like domain-containing protein</fullName>
    </submittedName>
</protein>
<evidence type="ECO:0000313" key="1">
    <source>
        <dbReference type="EMBL" id="SEK57010.1"/>
    </source>
</evidence>
<dbReference type="Pfam" id="PF13289">
    <property type="entry name" value="SIR2_2"/>
    <property type="match status" value="1"/>
</dbReference>
<name>A0A1H7I6C0_9LACT</name>
<evidence type="ECO:0000313" key="2">
    <source>
        <dbReference type="Proteomes" id="UP000199081"/>
    </source>
</evidence>
<proteinExistence type="predicted"/>
<dbReference type="RefSeq" id="WP_091479485.1">
    <property type="nucleotide sequence ID" value="NZ_FNZU01000004.1"/>
</dbReference>
<sequence length="435" mass="50988">MWIEGKIDCNCAICQNQKEFELPDEVIEAAKNEELTIFCGSGISTESRNVLPNTFYENIYNFLKSEKHMEINRDISFDKLMSLFIKEVHNGPKELIKKIRGRIEYINKFPELRGTATRFHREVAQIPQIKNIITTNWDTYFEEECNASPVISNEDVAFWDTFERRVFKIHGSIENPGSVVASEEEYENCYNRLSNEPIGDRLKSILASGTVVFIGFSFGDKDLNRIISILNERLGKYSNQFYVVTLGAAWEEEKNSYLKPIFTDGTYFMHSLKNVLISENELMSPEVYSVAKLMLDKIMHEHIEVLSQDKYLGNALKTFPELFLIHSYQDGLIHAFQQCLNSIPSGVFLKPDYLKRHIQGYQKMIVEYLEYQNWRNVYYFLGYQSALISLLIYQEQEEVEFPPFYLYFNNQELSNFENIDKPELFIPLNVDNYFY</sequence>
<dbReference type="Proteomes" id="UP000199081">
    <property type="component" value="Unassembled WGS sequence"/>
</dbReference>
<dbReference type="EMBL" id="FNZU01000004">
    <property type="protein sequence ID" value="SEK57010.1"/>
    <property type="molecule type" value="Genomic_DNA"/>
</dbReference>
<gene>
    <name evidence="1" type="ORF">SAMN04488099_1041</name>
</gene>
<dbReference type="AlphaFoldDB" id="A0A1H7I6C0"/>
<organism evidence="1 2">
    <name type="scientific">Alkalibacterium pelagium</name>
    <dbReference type="NCBI Taxonomy" id="426702"/>
    <lineage>
        <taxon>Bacteria</taxon>
        <taxon>Bacillati</taxon>
        <taxon>Bacillota</taxon>
        <taxon>Bacilli</taxon>
        <taxon>Lactobacillales</taxon>
        <taxon>Carnobacteriaceae</taxon>
        <taxon>Alkalibacterium</taxon>
    </lineage>
</organism>
<keyword evidence="2" id="KW-1185">Reference proteome</keyword>
<accession>A0A1H7I6C0</accession>